<name>A0A4Z2JGM6_9TELE</name>
<organism evidence="1 2">
    <name type="scientific">Liparis tanakae</name>
    <name type="common">Tanaka's snailfish</name>
    <dbReference type="NCBI Taxonomy" id="230148"/>
    <lineage>
        <taxon>Eukaryota</taxon>
        <taxon>Metazoa</taxon>
        <taxon>Chordata</taxon>
        <taxon>Craniata</taxon>
        <taxon>Vertebrata</taxon>
        <taxon>Euteleostomi</taxon>
        <taxon>Actinopterygii</taxon>
        <taxon>Neopterygii</taxon>
        <taxon>Teleostei</taxon>
        <taxon>Neoteleostei</taxon>
        <taxon>Acanthomorphata</taxon>
        <taxon>Eupercaria</taxon>
        <taxon>Perciformes</taxon>
        <taxon>Cottioidei</taxon>
        <taxon>Cottales</taxon>
        <taxon>Liparidae</taxon>
        <taxon>Liparis</taxon>
    </lineage>
</organism>
<evidence type="ECO:0000313" key="1">
    <source>
        <dbReference type="EMBL" id="TNN88818.1"/>
    </source>
</evidence>
<comment type="caution">
    <text evidence="1">The sequence shown here is derived from an EMBL/GenBank/DDBJ whole genome shotgun (WGS) entry which is preliminary data.</text>
</comment>
<protein>
    <submittedName>
        <fullName evidence="1">Uncharacterized protein</fullName>
    </submittedName>
</protein>
<dbReference type="AlphaFoldDB" id="A0A4Z2JGM6"/>
<evidence type="ECO:0000313" key="2">
    <source>
        <dbReference type="Proteomes" id="UP000314294"/>
    </source>
</evidence>
<sequence>MPPFPIPKNWRDFRLMKHWQPNNKSGHMIKTSNIKQDIPFFGSFFVRSVISVKNQSNCAECEEGNWDDPFYGKASCIPEMRYTSTEARKISSVSVNQLELQPRLRSLSPPLLRTVPACVSDVPGGFTDGAGVVPEDGADDSPVVGFQSLVSERPERLLTELVSVELWQLFRRVGWMCLHGAAAAASIFGSSVSPRAPSRVSHSLSSSVARFM</sequence>
<reference evidence="1 2" key="1">
    <citation type="submission" date="2019-03" db="EMBL/GenBank/DDBJ databases">
        <title>First draft genome of Liparis tanakae, snailfish: a comprehensive survey of snailfish specific genes.</title>
        <authorList>
            <person name="Kim W."/>
            <person name="Song I."/>
            <person name="Jeong J.-H."/>
            <person name="Kim D."/>
            <person name="Kim S."/>
            <person name="Ryu S."/>
            <person name="Song J.Y."/>
            <person name="Lee S.K."/>
        </authorList>
    </citation>
    <scope>NUCLEOTIDE SEQUENCE [LARGE SCALE GENOMIC DNA]</scope>
    <source>
        <tissue evidence="1">Muscle</tissue>
    </source>
</reference>
<dbReference type="EMBL" id="SRLO01000003">
    <property type="protein sequence ID" value="TNN88818.1"/>
    <property type="molecule type" value="Genomic_DNA"/>
</dbReference>
<accession>A0A4Z2JGM6</accession>
<gene>
    <name evidence="1" type="ORF">EYF80_000695</name>
</gene>
<proteinExistence type="predicted"/>
<dbReference type="Proteomes" id="UP000314294">
    <property type="component" value="Unassembled WGS sequence"/>
</dbReference>
<keyword evidence="2" id="KW-1185">Reference proteome</keyword>